<feature type="transmembrane region" description="Helical" evidence="1">
    <location>
        <begin position="212"/>
        <end position="233"/>
    </location>
</feature>
<dbReference type="KEGG" id="dcm:NIES806_20460"/>
<proteinExistence type="predicted"/>
<name>A0A1Z4V2U4_9CYAN</name>
<dbReference type="AlphaFoldDB" id="A0A1Z4V2U4"/>
<reference evidence="2 3" key="1">
    <citation type="submission" date="2017-06" db="EMBL/GenBank/DDBJ databases">
        <title>Genome sequencing of cyanobaciteial culture collection at National Institute for Environmental Studies (NIES).</title>
        <authorList>
            <person name="Hirose Y."/>
            <person name="Shimura Y."/>
            <person name="Fujisawa T."/>
            <person name="Nakamura Y."/>
            <person name="Kawachi M."/>
        </authorList>
    </citation>
    <scope>NUCLEOTIDE SEQUENCE [LARGE SCALE GENOMIC DNA]</scope>
    <source>
        <strain evidence="2 3">NIES-806</strain>
    </source>
</reference>
<dbReference type="Proteomes" id="UP000218702">
    <property type="component" value="Chromosome"/>
</dbReference>
<evidence type="ECO:0000313" key="3">
    <source>
        <dbReference type="Proteomes" id="UP000218702"/>
    </source>
</evidence>
<feature type="transmembrane region" description="Helical" evidence="1">
    <location>
        <begin position="176"/>
        <end position="200"/>
    </location>
</feature>
<accession>A0A1Z4V2U4</accession>
<organism evidence="2 3">
    <name type="scientific">Dolichospermum compactum NIES-806</name>
    <dbReference type="NCBI Taxonomy" id="1973481"/>
    <lineage>
        <taxon>Bacteria</taxon>
        <taxon>Bacillati</taxon>
        <taxon>Cyanobacteriota</taxon>
        <taxon>Cyanophyceae</taxon>
        <taxon>Nostocales</taxon>
        <taxon>Aphanizomenonaceae</taxon>
        <taxon>Dolichospermum</taxon>
        <taxon>Dolichospermum compactum</taxon>
    </lineage>
</organism>
<evidence type="ECO:0000256" key="1">
    <source>
        <dbReference type="SAM" id="Phobius"/>
    </source>
</evidence>
<dbReference type="RefSeq" id="WP_096666982.1">
    <property type="nucleotide sequence ID" value="NZ_AP018316.1"/>
</dbReference>
<feature type="transmembrane region" description="Helical" evidence="1">
    <location>
        <begin position="262"/>
        <end position="281"/>
    </location>
</feature>
<evidence type="ECO:0000313" key="2">
    <source>
        <dbReference type="EMBL" id="BAZ85842.1"/>
    </source>
</evidence>
<keyword evidence="3" id="KW-1185">Reference proteome</keyword>
<dbReference type="OrthoDB" id="128991at2"/>
<feature type="transmembrane region" description="Helical" evidence="1">
    <location>
        <begin position="15"/>
        <end position="35"/>
    </location>
</feature>
<evidence type="ECO:0008006" key="4">
    <source>
        <dbReference type="Google" id="ProtNLM"/>
    </source>
</evidence>
<feature type="transmembrane region" description="Helical" evidence="1">
    <location>
        <begin position="100"/>
        <end position="120"/>
    </location>
</feature>
<gene>
    <name evidence="2" type="ORF">NIES806_20460</name>
</gene>
<keyword evidence="1" id="KW-1133">Transmembrane helix</keyword>
<dbReference type="EMBL" id="AP018316">
    <property type="protein sequence ID" value="BAZ85842.1"/>
    <property type="molecule type" value="Genomic_DNA"/>
</dbReference>
<feature type="transmembrane region" description="Helical" evidence="1">
    <location>
        <begin position="341"/>
        <end position="359"/>
    </location>
</feature>
<feature type="transmembrane region" description="Helical" evidence="1">
    <location>
        <begin position="311"/>
        <end position="332"/>
    </location>
</feature>
<feature type="transmembrane region" description="Helical" evidence="1">
    <location>
        <begin position="288"/>
        <end position="305"/>
    </location>
</feature>
<feature type="transmembrane region" description="Helical" evidence="1">
    <location>
        <begin position="126"/>
        <end position="146"/>
    </location>
</feature>
<keyword evidence="1" id="KW-0812">Transmembrane</keyword>
<sequence>MNLYLKKFLASQVNYWLSIGLLSIITLLLIFYPIYRISFSGIFINYNEAWNAYHLTRVNSGELLYNWQQQWTPVNYPPFSFYIVGGLSKLIHNPILAGRYLSLLSLLLIIIMVIFIVNILSRNLYYAVLSGIFCLSLFAAMAQGYIGMNDPQLLGHFPIILALLIYLRPFKIRYHLLITAALIVVGLFIKHNLIALPLAITIELFLISRQYFFKWLIYLGLITSGFILISINISGSNFIHEVMLTGSRVYSISQIVNSVDLLLTKLFIPFILAIIGITYAVRHLQIRITALYLLISITTGIYFSGGLGTNINIYFDTFISLSILLGVILSYLDSKSKLAKIFPLVISLSILISTRVMIIDSIHQITHLPDLAKQEQMNRMDASFLAQQNGSVLCIHNSIFICYLSGKSFEYDSFNGGQMIATGKNNKNSFLEKINTGYFRTILLDNDYLNLGLNKNNFNIEKSPIQKVRIMLIKDITDGLEKKFGKHSSVQFKSLDLLRINILQAINEHYTISYKSTNGTFYTYKK</sequence>
<keyword evidence="1" id="KW-0472">Membrane</keyword>
<protein>
    <recommendedName>
        <fullName evidence="4">Glycosyltransferase RgtA/B/C/D-like domain-containing protein</fullName>
    </recommendedName>
</protein>